<dbReference type="AlphaFoldDB" id="A0ABD2PBC9"/>
<evidence type="ECO:0000313" key="2">
    <source>
        <dbReference type="Proteomes" id="UP001516400"/>
    </source>
</evidence>
<feature type="non-terminal residue" evidence="1">
    <location>
        <position position="1"/>
    </location>
</feature>
<proteinExistence type="predicted"/>
<reference evidence="1 2" key="1">
    <citation type="journal article" date="2021" name="BMC Biol.">
        <title>Horizontally acquired antibacterial genes associated with adaptive radiation of ladybird beetles.</title>
        <authorList>
            <person name="Li H.S."/>
            <person name="Tang X.F."/>
            <person name="Huang Y.H."/>
            <person name="Xu Z.Y."/>
            <person name="Chen M.L."/>
            <person name="Du X.Y."/>
            <person name="Qiu B.Y."/>
            <person name="Chen P.T."/>
            <person name="Zhang W."/>
            <person name="Slipinski A."/>
            <person name="Escalona H.E."/>
            <person name="Waterhouse R.M."/>
            <person name="Zwick A."/>
            <person name="Pang H."/>
        </authorList>
    </citation>
    <scope>NUCLEOTIDE SEQUENCE [LARGE SCALE GENOMIC DNA]</scope>
    <source>
        <strain evidence="1">SYSU2018</strain>
    </source>
</reference>
<organism evidence="1 2">
    <name type="scientific">Cryptolaemus montrouzieri</name>
    <dbReference type="NCBI Taxonomy" id="559131"/>
    <lineage>
        <taxon>Eukaryota</taxon>
        <taxon>Metazoa</taxon>
        <taxon>Ecdysozoa</taxon>
        <taxon>Arthropoda</taxon>
        <taxon>Hexapoda</taxon>
        <taxon>Insecta</taxon>
        <taxon>Pterygota</taxon>
        <taxon>Neoptera</taxon>
        <taxon>Endopterygota</taxon>
        <taxon>Coleoptera</taxon>
        <taxon>Polyphaga</taxon>
        <taxon>Cucujiformia</taxon>
        <taxon>Coccinelloidea</taxon>
        <taxon>Coccinellidae</taxon>
        <taxon>Scymninae</taxon>
        <taxon>Scymnini</taxon>
        <taxon>Cryptolaemus</taxon>
    </lineage>
</organism>
<name>A0ABD2PBC9_9CUCU</name>
<keyword evidence="2" id="KW-1185">Reference proteome</keyword>
<comment type="caution">
    <text evidence="1">The sequence shown here is derived from an EMBL/GenBank/DDBJ whole genome shotgun (WGS) entry which is preliminary data.</text>
</comment>
<sequence>VHKHLTIDELKSVFHVDHHDLVPEYEVIRIDHLDKRSLPKSKNYTQNLIDVDEKVKPNNSVPHTVDTKKQLTLKAFGRPFNLSLIPTSGLYKKGKLKIWTVEPNATAQHGVEYIELPE</sequence>
<protein>
    <submittedName>
        <fullName evidence="1">Uncharacterized protein</fullName>
    </submittedName>
</protein>
<evidence type="ECO:0000313" key="1">
    <source>
        <dbReference type="EMBL" id="KAL3288180.1"/>
    </source>
</evidence>
<dbReference type="Proteomes" id="UP001516400">
    <property type="component" value="Unassembled WGS sequence"/>
</dbReference>
<dbReference type="EMBL" id="JABFTP020000185">
    <property type="protein sequence ID" value="KAL3288180.1"/>
    <property type="molecule type" value="Genomic_DNA"/>
</dbReference>
<accession>A0ABD2PBC9</accession>
<gene>
    <name evidence="1" type="ORF">HHI36_002630</name>
</gene>
<feature type="non-terminal residue" evidence="1">
    <location>
        <position position="118"/>
    </location>
</feature>